<dbReference type="InterPro" id="IPR016130">
    <property type="entry name" value="Tyr_Pase_AS"/>
</dbReference>
<dbReference type="OrthoDB" id="273181at2759"/>
<accession>L8H7Z4</accession>
<dbReference type="SMART" id="SM00195">
    <property type="entry name" value="DSPc"/>
    <property type="match status" value="1"/>
</dbReference>
<dbReference type="KEGG" id="acan:ACA1_228750"/>
<evidence type="ECO:0000259" key="6">
    <source>
        <dbReference type="PROSITE" id="PS50056"/>
    </source>
</evidence>
<feature type="compositionally biased region" description="Low complexity" evidence="3">
    <location>
        <begin position="212"/>
        <end position="226"/>
    </location>
</feature>
<evidence type="ECO:0000256" key="3">
    <source>
        <dbReference type="SAM" id="MobiDB-lite"/>
    </source>
</evidence>
<dbReference type="InterPro" id="IPR000387">
    <property type="entry name" value="Tyr_Pase_dom"/>
</dbReference>
<dbReference type="PROSITE" id="PS50056">
    <property type="entry name" value="TYR_PHOSPHATASE_2"/>
    <property type="match status" value="1"/>
</dbReference>
<keyword evidence="4" id="KW-1133">Transmembrane helix</keyword>
<keyword evidence="2" id="KW-0904">Protein phosphatase</keyword>
<evidence type="ECO:0000256" key="4">
    <source>
        <dbReference type="SAM" id="Phobius"/>
    </source>
</evidence>
<dbReference type="VEuPathDB" id="AmoebaDB:ACA1_228750"/>
<keyword evidence="4" id="KW-0812">Transmembrane</keyword>
<proteinExistence type="predicted"/>
<dbReference type="GeneID" id="14922507"/>
<dbReference type="OMA" id="PVEAQTH"/>
<evidence type="ECO:0000259" key="5">
    <source>
        <dbReference type="PROSITE" id="PS50054"/>
    </source>
</evidence>
<organism evidence="7 8">
    <name type="scientific">Acanthamoeba castellanii (strain ATCC 30010 / Neff)</name>
    <dbReference type="NCBI Taxonomy" id="1257118"/>
    <lineage>
        <taxon>Eukaryota</taxon>
        <taxon>Amoebozoa</taxon>
        <taxon>Discosea</taxon>
        <taxon>Longamoebia</taxon>
        <taxon>Centramoebida</taxon>
        <taxon>Acanthamoebidae</taxon>
        <taxon>Acanthamoeba</taxon>
    </lineage>
</organism>
<keyword evidence="1" id="KW-0378">Hydrolase</keyword>
<dbReference type="EMBL" id="KB007901">
    <property type="protein sequence ID" value="ELR21604.1"/>
    <property type="molecule type" value="Genomic_DNA"/>
</dbReference>
<feature type="transmembrane region" description="Helical" evidence="4">
    <location>
        <begin position="21"/>
        <end position="45"/>
    </location>
</feature>
<evidence type="ECO:0000256" key="2">
    <source>
        <dbReference type="ARBA" id="ARBA00022912"/>
    </source>
</evidence>
<dbReference type="Gene3D" id="3.90.190.10">
    <property type="entry name" value="Protein tyrosine phosphatase superfamily"/>
    <property type="match status" value="1"/>
</dbReference>
<feature type="domain" description="Tyrosine-protein phosphatase" evidence="5">
    <location>
        <begin position="52"/>
        <end position="197"/>
    </location>
</feature>
<feature type="domain" description="Tyrosine specific protein phosphatases" evidence="6">
    <location>
        <begin position="117"/>
        <end position="176"/>
    </location>
</feature>
<evidence type="ECO:0000313" key="8">
    <source>
        <dbReference type="Proteomes" id="UP000011083"/>
    </source>
</evidence>
<dbReference type="InterPro" id="IPR020422">
    <property type="entry name" value="TYR_PHOSPHATASE_DUAL_dom"/>
</dbReference>
<dbReference type="AlphaFoldDB" id="L8H7Z4"/>
<dbReference type="Proteomes" id="UP000011083">
    <property type="component" value="Unassembled WGS sequence"/>
</dbReference>
<sequence length="235" mass="27023">MSEHVRPKHYRKEPLGWAPQFMALWISRVLFYPTLIYNVTLYYLWPTKFRNWWDRVDDSIILGALPFYWHVPLLYNQGVRGVVNTCDEYAGPVQTYARYGIEQLRVPIVDYFPPTLEDVKVALRFIRKHTNNGDSVYVHCKAGRGRSTTIVLCYLIERYPGVKPVEAQTHLNKKRPQVSPNVWKRQVVFDFWDTVPQDEDASGTPVTIPEPGTSTSTSTAITSADGGADDNKKDQ</sequence>
<dbReference type="GO" id="GO:0004721">
    <property type="term" value="F:phosphoprotein phosphatase activity"/>
    <property type="evidence" value="ECO:0007669"/>
    <property type="project" value="UniProtKB-KW"/>
</dbReference>
<evidence type="ECO:0000256" key="1">
    <source>
        <dbReference type="ARBA" id="ARBA00022801"/>
    </source>
</evidence>
<dbReference type="PROSITE" id="PS50054">
    <property type="entry name" value="TYR_PHOSPHATASE_DUAL"/>
    <property type="match status" value="1"/>
</dbReference>
<dbReference type="Pfam" id="PF00782">
    <property type="entry name" value="DSPc"/>
    <property type="match status" value="1"/>
</dbReference>
<feature type="region of interest" description="Disordered" evidence="3">
    <location>
        <begin position="196"/>
        <end position="235"/>
    </location>
</feature>
<dbReference type="PROSITE" id="PS00383">
    <property type="entry name" value="TYR_PHOSPHATASE_1"/>
    <property type="match status" value="1"/>
</dbReference>
<gene>
    <name evidence="7" type="ORF">ACA1_228750</name>
</gene>
<protein>
    <submittedName>
        <fullName evidence="7">Dual specificity phosphatase, catalytic domain containing protein</fullName>
    </submittedName>
</protein>
<keyword evidence="8" id="KW-1185">Reference proteome</keyword>
<dbReference type="FunFam" id="3.90.190.10:FF:000157">
    <property type="entry name" value="Protein-tyrosine phosphatase"/>
    <property type="match status" value="1"/>
</dbReference>
<dbReference type="RefSeq" id="XP_004346549.1">
    <property type="nucleotide sequence ID" value="XM_004346499.1"/>
</dbReference>
<reference evidence="7 8" key="1">
    <citation type="journal article" date="2013" name="Genome Biol.">
        <title>Genome of Acanthamoeba castellanii highlights extensive lateral gene transfer and early evolution of tyrosine kinase signaling.</title>
        <authorList>
            <person name="Clarke M."/>
            <person name="Lohan A.J."/>
            <person name="Liu B."/>
            <person name="Lagkouvardos I."/>
            <person name="Roy S."/>
            <person name="Zafar N."/>
            <person name="Bertelli C."/>
            <person name="Schilde C."/>
            <person name="Kianianmomeni A."/>
            <person name="Burglin T.R."/>
            <person name="Frech C."/>
            <person name="Turcotte B."/>
            <person name="Kopec K.O."/>
            <person name="Synnott J.M."/>
            <person name="Choo C."/>
            <person name="Paponov I."/>
            <person name="Finkler A."/>
            <person name="Soon Heng Tan C."/>
            <person name="Hutchins A.P."/>
            <person name="Weinmeier T."/>
            <person name="Rattei T."/>
            <person name="Chu J.S."/>
            <person name="Gimenez G."/>
            <person name="Irimia M."/>
            <person name="Rigden D.J."/>
            <person name="Fitzpatrick D.A."/>
            <person name="Lorenzo-Morales J."/>
            <person name="Bateman A."/>
            <person name="Chiu C.H."/>
            <person name="Tang P."/>
            <person name="Hegemann P."/>
            <person name="Fromm H."/>
            <person name="Raoult D."/>
            <person name="Greub G."/>
            <person name="Miranda-Saavedra D."/>
            <person name="Chen N."/>
            <person name="Nash P."/>
            <person name="Ginger M.L."/>
            <person name="Horn M."/>
            <person name="Schaap P."/>
            <person name="Caler L."/>
            <person name="Loftus B."/>
        </authorList>
    </citation>
    <scope>NUCLEOTIDE SEQUENCE [LARGE SCALE GENOMIC DNA]</scope>
    <source>
        <strain evidence="7 8">Neff</strain>
    </source>
</reference>
<dbReference type="SUPFAM" id="SSF52799">
    <property type="entry name" value="(Phosphotyrosine protein) phosphatases II"/>
    <property type="match status" value="1"/>
</dbReference>
<evidence type="ECO:0000313" key="7">
    <source>
        <dbReference type="EMBL" id="ELR21604.1"/>
    </source>
</evidence>
<name>L8H7Z4_ACACF</name>
<keyword evidence="4" id="KW-0472">Membrane</keyword>
<dbReference type="PANTHER" id="PTHR46274">
    <property type="entry name" value="PHOSPHATIDYLINOSITOL PHOSPHATASE"/>
    <property type="match status" value="1"/>
</dbReference>
<dbReference type="InterPro" id="IPR029021">
    <property type="entry name" value="Prot-tyrosine_phosphatase-like"/>
</dbReference>
<dbReference type="PANTHER" id="PTHR46274:SF6">
    <property type="entry name" value="TYR_PHOSPHATASE_2 DOMAIN-CONTAINING PROTEIN"/>
    <property type="match status" value="1"/>
</dbReference>
<dbReference type="InterPro" id="IPR000340">
    <property type="entry name" value="Dual-sp_phosphatase_cat-dom"/>
</dbReference>